<feature type="compositionally biased region" description="Basic and acidic residues" evidence="1">
    <location>
        <begin position="402"/>
        <end position="413"/>
    </location>
</feature>
<dbReference type="EMBL" id="JAAMOD010000453">
    <property type="protein sequence ID" value="KAF5228562.1"/>
    <property type="molecule type" value="Genomic_DNA"/>
</dbReference>
<evidence type="ECO:0000313" key="3">
    <source>
        <dbReference type="EMBL" id="KAF5228562.1"/>
    </source>
</evidence>
<feature type="region of interest" description="Disordered" evidence="1">
    <location>
        <begin position="353"/>
        <end position="425"/>
    </location>
</feature>
<dbReference type="Proteomes" id="UP000537989">
    <property type="component" value="Unassembled WGS sequence"/>
</dbReference>
<protein>
    <recommendedName>
        <fullName evidence="2">T6SS Phospholipase effector Tle1-like catalytic domain-containing protein</fullName>
    </recommendedName>
</protein>
<evidence type="ECO:0000313" key="4">
    <source>
        <dbReference type="Proteomes" id="UP000537989"/>
    </source>
</evidence>
<name>A0AAN5YZS0_FUSAU</name>
<comment type="caution">
    <text evidence="3">The sequence shown here is derived from an EMBL/GenBank/DDBJ whole genome shotgun (WGS) entry which is preliminary data.</text>
</comment>
<dbReference type="PANTHER" id="PTHR33840">
    <property type="match status" value="1"/>
</dbReference>
<accession>A0AAN5YZS0</accession>
<feature type="compositionally biased region" description="Polar residues" evidence="1">
    <location>
        <begin position="367"/>
        <end position="401"/>
    </location>
</feature>
<dbReference type="InterPro" id="IPR018712">
    <property type="entry name" value="Tle1-like_cat"/>
</dbReference>
<proteinExistence type="predicted"/>
<dbReference type="PANTHER" id="PTHR33840:SF1">
    <property type="entry name" value="TLE1 PHOSPHOLIPASE DOMAIN-CONTAINING PROTEIN"/>
    <property type="match status" value="1"/>
</dbReference>
<organism evidence="3 4">
    <name type="scientific">Fusarium austroamericanum</name>
    <dbReference type="NCBI Taxonomy" id="282268"/>
    <lineage>
        <taxon>Eukaryota</taxon>
        <taxon>Fungi</taxon>
        <taxon>Dikarya</taxon>
        <taxon>Ascomycota</taxon>
        <taxon>Pezizomycotina</taxon>
        <taxon>Sordariomycetes</taxon>
        <taxon>Hypocreomycetidae</taxon>
        <taxon>Hypocreales</taxon>
        <taxon>Nectriaceae</taxon>
        <taxon>Fusarium</taxon>
    </lineage>
</organism>
<keyword evidence="4" id="KW-1185">Reference proteome</keyword>
<dbReference type="AlphaFoldDB" id="A0AAN5YZS0"/>
<evidence type="ECO:0000256" key="1">
    <source>
        <dbReference type="SAM" id="MobiDB-lite"/>
    </source>
</evidence>
<feature type="domain" description="T6SS Phospholipase effector Tle1-like catalytic" evidence="2">
    <location>
        <begin position="47"/>
        <end position="222"/>
    </location>
</feature>
<gene>
    <name evidence="3" type="ORF">FAUST_10992</name>
</gene>
<feature type="compositionally biased region" description="Basic residues" evidence="1">
    <location>
        <begin position="414"/>
        <end position="425"/>
    </location>
</feature>
<dbReference type="Pfam" id="PF09994">
    <property type="entry name" value="T6SS_Tle1-like_cat"/>
    <property type="match status" value="1"/>
</dbReference>
<evidence type="ECO:0000259" key="2">
    <source>
        <dbReference type="Pfam" id="PF09994"/>
    </source>
</evidence>
<sequence length="425" mass="48437">MKKRSIDCCDGTNNDLRCDGTMWSNVGRIAECISEYTSKDKTTKQASEKGDYVVLIGFSRGAFIARCVIPFIVNVGILYKPPFREKTIEDIYTEWTQFMTPGRENTKRRELLFAKYNPSSDARRVIDALALWDTVSSLHHSPPKTYLDPVKVHPPWNVKYAFHALALEEHRGLFKPNVWTGDYPTGVKVLKQCWFRGVHSHVGGSNEQRSNNLTNVSLSWIFALWKLFAFFAGEKAALRTPGNGTKEFIHWSVEPSQLLQPVPPMKLKIPMGSLLPTEQATESDYEETSNRTTSIPYNLSISMPIEQGGYQKRQDYQNSYERGYNEGYKSGYQKGIDAVQGSTSYGDHNHEVANADTQDCPYRGSGDVSTLATDESSYNQVAETHNVYNTDNTETRSTIPQDNDRYWQEDKPERHRRSKKKSSRH</sequence>
<reference evidence="3 4" key="1">
    <citation type="submission" date="2020-02" db="EMBL/GenBank/DDBJ databases">
        <title>Identification and distribution of gene clusters putatively required for synthesis of sphingolipid metabolism inhibitors in phylogenetically diverse species of the filamentous fungus Fusarium.</title>
        <authorList>
            <person name="Kim H.-S."/>
            <person name="Busman M."/>
            <person name="Brown D.W."/>
            <person name="Divon H."/>
            <person name="Uhlig S."/>
            <person name="Proctor R.H."/>
        </authorList>
    </citation>
    <scope>NUCLEOTIDE SEQUENCE [LARGE SCALE GENOMIC DNA]</scope>
    <source>
        <strain evidence="3 4">NRRL 2903</strain>
    </source>
</reference>